<name>A0ACD3B8X8_9AGAR</name>
<evidence type="ECO:0000313" key="2">
    <source>
        <dbReference type="Proteomes" id="UP000308600"/>
    </source>
</evidence>
<dbReference type="EMBL" id="ML208267">
    <property type="protein sequence ID" value="TFK74605.1"/>
    <property type="molecule type" value="Genomic_DNA"/>
</dbReference>
<protein>
    <submittedName>
        <fullName evidence="1">HSP70-domain-containing protein</fullName>
    </submittedName>
</protein>
<sequence>MPVTGVARLTKSRRNLLPSFGLTFVTTFLLILLVLCACSTPVVAREEYGTVIGIDLGTTNSYIAVKTVDGVEIIPDDQGNKAHPSWASCGWTGTLMTDECAKDLAPHAKSNGEDREYPSEEIALAILRSLKERAETYLGENITHAIAVVPSSFDDTQRKALKSAGSLAGLTIIRFMNEPAAAALAYGDHGDATVFVYHLGDKRLSVSVLEIESNAYDILATVENPHLGGKEFNRLVVDYLVTCYEKGLDGEEGPVNSEVLNELENAVEKAKRQLSTSESARVEDTGLVETLTRTNFEELNSDLFEQNLAAVKSVLKEANVTKDAVDKVILVGGSTRIPRVQSMLEEYFGKQLEIRIPPEEVVAYGAAVWGGILFEPTPLLNCCDITRLGLGLETAGGIFTNLVPRNSILPLSKSQNFTTAQDNQESVAIKIYEGERVSMGGNRFLGEFELSGIAPAPKGVPVIEVKFEIDTEGALTVSAVDKELGLSNSLRMEKASWERDWTDAELVKLIDYAYEFVQEDQLLYERIRLEGLEGKLDSGFAHDQPEWVKNCTEDCPTIGHDEL</sequence>
<accession>A0ACD3B8X8</accession>
<reference evidence="1 2" key="1">
    <citation type="journal article" date="2019" name="Nat. Ecol. Evol.">
        <title>Megaphylogeny resolves global patterns of mushroom evolution.</title>
        <authorList>
            <person name="Varga T."/>
            <person name="Krizsan K."/>
            <person name="Foldi C."/>
            <person name="Dima B."/>
            <person name="Sanchez-Garcia M."/>
            <person name="Sanchez-Ramirez S."/>
            <person name="Szollosi G.J."/>
            <person name="Szarkandi J.G."/>
            <person name="Papp V."/>
            <person name="Albert L."/>
            <person name="Andreopoulos W."/>
            <person name="Angelini C."/>
            <person name="Antonin V."/>
            <person name="Barry K.W."/>
            <person name="Bougher N.L."/>
            <person name="Buchanan P."/>
            <person name="Buyck B."/>
            <person name="Bense V."/>
            <person name="Catcheside P."/>
            <person name="Chovatia M."/>
            <person name="Cooper J."/>
            <person name="Damon W."/>
            <person name="Desjardin D."/>
            <person name="Finy P."/>
            <person name="Geml J."/>
            <person name="Haridas S."/>
            <person name="Hughes K."/>
            <person name="Justo A."/>
            <person name="Karasinski D."/>
            <person name="Kautmanova I."/>
            <person name="Kiss B."/>
            <person name="Kocsube S."/>
            <person name="Kotiranta H."/>
            <person name="LaButti K.M."/>
            <person name="Lechner B.E."/>
            <person name="Liimatainen K."/>
            <person name="Lipzen A."/>
            <person name="Lukacs Z."/>
            <person name="Mihaltcheva S."/>
            <person name="Morgado L.N."/>
            <person name="Niskanen T."/>
            <person name="Noordeloos M.E."/>
            <person name="Ohm R.A."/>
            <person name="Ortiz-Santana B."/>
            <person name="Ovrebo C."/>
            <person name="Racz N."/>
            <person name="Riley R."/>
            <person name="Savchenko A."/>
            <person name="Shiryaev A."/>
            <person name="Soop K."/>
            <person name="Spirin V."/>
            <person name="Szebenyi C."/>
            <person name="Tomsovsky M."/>
            <person name="Tulloss R.E."/>
            <person name="Uehling J."/>
            <person name="Grigoriev I.V."/>
            <person name="Vagvolgyi C."/>
            <person name="Papp T."/>
            <person name="Martin F.M."/>
            <person name="Miettinen O."/>
            <person name="Hibbett D.S."/>
            <person name="Nagy L.G."/>
        </authorList>
    </citation>
    <scope>NUCLEOTIDE SEQUENCE [LARGE SCALE GENOMIC DNA]</scope>
    <source>
        <strain evidence="1 2">NL-1719</strain>
    </source>
</reference>
<evidence type="ECO:0000313" key="1">
    <source>
        <dbReference type="EMBL" id="TFK74605.1"/>
    </source>
</evidence>
<organism evidence="1 2">
    <name type="scientific">Pluteus cervinus</name>
    <dbReference type="NCBI Taxonomy" id="181527"/>
    <lineage>
        <taxon>Eukaryota</taxon>
        <taxon>Fungi</taxon>
        <taxon>Dikarya</taxon>
        <taxon>Basidiomycota</taxon>
        <taxon>Agaricomycotina</taxon>
        <taxon>Agaricomycetes</taxon>
        <taxon>Agaricomycetidae</taxon>
        <taxon>Agaricales</taxon>
        <taxon>Pluteineae</taxon>
        <taxon>Pluteaceae</taxon>
        <taxon>Pluteus</taxon>
    </lineage>
</organism>
<dbReference type="Proteomes" id="UP000308600">
    <property type="component" value="Unassembled WGS sequence"/>
</dbReference>
<keyword evidence="2" id="KW-1185">Reference proteome</keyword>
<gene>
    <name evidence="1" type="ORF">BDN72DRAFT_788834</name>
</gene>
<proteinExistence type="predicted"/>